<comment type="caution">
    <text evidence="1">The sequence shown here is derived from an EMBL/GenBank/DDBJ whole genome shotgun (WGS) entry which is preliminary data.</text>
</comment>
<sequence>MFALDNLRMFKSDRGHTIAVDTSAAQSIYLGLQDYNEEEFLTRTANAYPLRKLLPSHDVRFVLEEVRILKGRYQEQQRADETVPEHWEAILDILLTRTRAYASEADIAAEWKAMLYMLLMESDVFMRR</sequence>
<reference evidence="1" key="1">
    <citation type="journal article" date="2020" name="Fungal Divers.">
        <title>Resolving the Mortierellaceae phylogeny through synthesis of multi-gene phylogenetics and phylogenomics.</title>
        <authorList>
            <person name="Vandepol N."/>
            <person name="Liber J."/>
            <person name="Desiro A."/>
            <person name="Na H."/>
            <person name="Kennedy M."/>
            <person name="Barry K."/>
            <person name="Grigoriev I.V."/>
            <person name="Miller A.N."/>
            <person name="O'Donnell K."/>
            <person name="Stajich J.E."/>
            <person name="Bonito G."/>
        </authorList>
    </citation>
    <scope>NUCLEOTIDE SEQUENCE</scope>
    <source>
        <strain evidence="1">NRRL 28262</strain>
    </source>
</reference>
<dbReference type="AlphaFoldDB" id="A0AAD4DCG8"/>
<evidence type="ECO:0000313" key="2">
    <source>
        <dbReference type="Proteomes" id="UP001194580"/>
    </source>
</evidence>
<keyword evidence="2" id="KW-1185">Reference proteome</keyword>
<name>A0AAD4DCG8_9FUNG</name>
<evidence type="ECO:0000313" key="1">
    <source>
        <dbReference type="EMBL" id="KAG0274510.1"/>
    </source>
</evidence>
<accession>A0AAD4DCG8</accession>
<gene>
    <name evidence="1" type="ORF">BGZ95_009704</name>
</gene>
<protein>
    <submittedName>
        <fullName evidence="1">Uncharacterized protein</fullName>
    </submittedName>
</protein>
<proteinExistence type="predicted"/>
<dbReference type="EMBL" id="JAAAIL010000594">
    <property type="protein sequence ID" value="KAG0274510.1"/>
    <property type="molecule type" value="Genomic_DNA"/>
</dbReference>
<dbReference type="Proteomes" id="UP001194580">
    <property type="component" value="Unassembled WGS sequence"/>
</dbReference>
<organism evidence="1 2">
    <name type="scientific">Linnemannia exigua</name>
    <dbReference type="NCBI Taxonomy" id="604196"/>
    <lineage>
        <taxon>Eukaryota</taxon>
        <taxon>Fungi</taxon>
        <taxon>Fungi incertae sedis</taxon>
        <taxon>Mucoromycota</taxon>
        <taxon>Mortierellomycotina</taxon>
        <taxon>Mortierellomycetes</taxon>
        <taxon>Mortierellales</taxon>
        <taxon>Mortierellaceae</taxon>
        <taxon>Linnemannia</taxon>
    </lineage>
</organism>